<dbReference type="Proteomes" id="UP000001197">
    <property type="component" value="Chromosome 1"/>
</dbReference>
<name>B2AB59_PODAN</name>
<evidence type="ECO:0000256" key="1">
    <source>
        <dbReference type="ARBA" id="ARBA00023242"/>
    </source>
</evidence>
<dbReference type="PANTHER" id="PTHR47784:SF4">
    <property type="entry name" value="ZN(II)2CYS6 TRANSCRIPTION FACTOR (EUROFUNG)"/>
    <property type="match status" value="1"/>
</dbReference>
<dbReference type="SMART" id="SM00066">
    <property type="entry name" value="GAL4"/>
    <property type="match status" value="1"/>
</dbReference>
<dbReference type="VEuPathDB" id="FungiDB:PODANS_1_6220"/>
<dbReference type="PROSITE" id="PS50048">
    <property type="entry name" value="ZN2_CY6_FUNGAL_2"/>
    <property type="match status" value="1"/>
</dbReference>
<dbReference type="Pfam" id="PF00172">
    <property type="entry name" value="Zn_clus"/>
    <property type="match status" value="1"/>
</dbReference>
<dbReference type="RefSeq" id="XP_001912839.1">
    <property type="nucleotide sequence ID" value="XM_001912804.1"/>
</dbReference>
<organism evidence="3">
    <name type="scientific">Podospora anserina (strain S / ATCC MYA-4624 / DSM 980 / FGSC 10383)</name>
    <name type="common">Pleurage anserina</name>
    <dbReference type="NCBI Taxonomy" id="515849"/>
    <lineage>
        <taxon>Eukaryota</taxon>
        <taxon>Fungi</taxon>
        <taxon>Dikarya</taxon>
        <taxon>Ascomycota</taxon>
        <taxon>Pezizomycotina</taxon>
        <taxon>Sordariomycetes</taxon>
        <taxon>Sordariomycetidae</taxon>
        <taxon>Sordariales</taxon>
        <taxon>Podosporaceae</taxon>
        <taxon>Podospora</taxon>
        <taxon>Podospora anserina</taxon>
    </lineage>
</organism>
<accession>B2AB59</accession>
<reference evidence="3 5" key="1">
    <citation type="journal article" date="2008" name="Genome Biol.">
        <title>The genome sequence of the model ascomycete fungus Podospora anserina.</title>
        <authorList>
            <person name="Espagne E."/>
            <person name="Lespinet O."/>
            <person name="Malagnac F."/>
            <person name="Da Silva C."/>
            <person name="Jaillon O."/>
            <person name="Porcel B.M."/>
            <person name="Couloux A."/>
            <person name="Aury J.-M."/>
            <person name="Segurens B."/>
            <person name="Poulain J."/>
            <person name="Anthouard V."/>
            <person name="Grossetete S."/>
            <person name="Khalili H."/>
            <person name="Coppin E."/>
            <person name="Dequard-Chablat M."/>
            <person name="Picard M."/>
            <person name="Contamine V."/>
            <person name="Arnaise S."/>
            <person name="Bourdais A."/>
            <person name="Berteaux-Lecellier V."/>
            <person name="Gautheret D."/>
            <person name="de Vries R.P."/>
            <person name="Battaglia E."/>
            <person name="Coutinho P.M."/>
            <person name="Danchin E.G.J."/>
            <person name="Henrissat B."/>
            <person name="El Khoury R."/>
            <person name="Sainsard-Chanet A."/>
            <person name="Boivin A."/>
            <person name="Pinan-Lucarre B."/>
            <person name="Sellem C.H."/>
            <person name="Debuchy R."/>
            <person name="Wincker P."/>
            <person name="Weissenbach J."/>
            <person name="Silar P."/>
        </authorList>
    </citation>
    <scope>NUCLEOTIDE SEQUENCE [LARGE SCALE GENOMIC DNA]</scope>
    <source>
        <strain evidence="5">S / ATCC MYA-4624 / DSM 980 / FGSC 10383</strain>
        <strain evidence="3">S mat+</strain>
    </source>
</reference>
<evidence type="ECO:0000313" key="5">
    <source>
        <dbReference type="Proteomes" id="UP000001197"/>
    </source>
</evidence>
<keyword evidence="5" id="KW-1185">Reference proteome</keyword>
<reference evidence="4" key="4">
    <citation type="submission" date="2015-04" db="EMBL/GenBank/DDBJ databases">
        <title>Maintaining two mating types: Structure of the mating type locus and its role in heterokaryosis in Podospora anserina.</title>
        <authorList>
            <person name="Grognet P."/>
            <person name="Bidard F."/>
            <person name="Kuchly C."/>
            <person name="Chan Ho Tong L."/>
            <person name="Coppin E."/>
            <person name="Ait Benkhali J."/>
            <person name="Couloux A."/>
            <person name="Wincker P."/>
            <person name="Debuchy R."/>
            <person name="Silar P."/>
        </authorList>
    </citation>
    <scope>NUCLEOTIDE SEQUENCE</scope>
</reference>
<dbReference type="EMBL" id="FO904936">
    <property type="protein sequence ID" value="CDP22959.1"/>
    <property type="molecule type" value="Genomic_DNA"/>
</dbReference>
<dbReference type="PANTHER" id="PTHR47784">
    <property type="entry name" value="STEROL UPTAKE CONTROL PROTEIN 2"/>
    <property type="match status" value="1"/>
</dbReference>
<evidence type="ECO:0000259" key="2">
    <source>
        <dbReference type="PROSITE" id="PS50048"/>
    </source>
</evidence>
<dbReference type="HOGENOM" id="CLU_605692_0_0_1"/>
<reference evidence="3" key="2">
    <citation type="submission" date="2008-07" db="EMBL/GenBank/DDBJ databases">
        <authorList>
            <person name="Genoscope - CEA"/>
        </authorList>
    </citation>
    <scope>NUCLEOTIDE SEQUENCE</scope>
    <source>
        <strain evidence="3">S mat+</strain>
    </source>
</reference>
<dbReference type="GO" id="GO:0001228">
    <property type="term" value="F:DNA-binding transcription activator activity, RNA polymerase II-specific"/>
    <property type="evidence" value="ECO:0007669"/>
    <property type="project" value="TreeGrafter"/>
</dbReference>
<dbReference type="InterPro" id="IPR036864">
    <property type="entry name" value="Zn2-C6_fun-type_DNA-bd_sf"/>
</dbReference>
<feature type="domain" description="Zn(2)-C6 fungal-type" evidence="2">
    <location>
        <begin position="12"/>
        <end position="42"/>
    </location>
</feature>
<gene>
    <name evidence="3" type="ORF">PODANS_1_6220</name>
</gene>
<dbReference type="PROSITE" id="PS00463">
    <property type="entry name" value="ZN2_CY6_FUNGAL_1"/>
    <property type="match status" value="1"/>
</dbReference>
<evidence type="ECO:0000313" key="3">
    <source>
        <dbReference type="EMBL" id="CAP60321.1"/>
    </source>
</evidence>
<dbReference type="GeneID" id="6196936"/>
<dbReference type="InterPro" id="IPR001138">
    <property type="entry name" value="Zn2Cys6_DnaBD"/>
</dbReference>
<dbReference type="KEGG" id="pan:PODANSg09888"/>
<evidence type="ECO:0000313" key="4">
    <source>
        <dbReference type="EMBL" id="CDP22959.1"/>
    </source>
</evidence>
<dbReference type="SUPFAM" id="SSF57701">
    <property type="entry name" value="Zn2/Cys6 DNA-binding domain"/>
    <property type="match status" value="1"/>
</dbReference>
<proteinExistence type="predicted"/>
<dbReference type="CDD" id="cd00067">
    <property type="entry name" value="GAL4"/>
    <property type="match status" value="1"/>
</dbReference>
<protein>
    <submittedName>
        <fullName evidence="3">Podospora anserina S mat+ genomic DNA chromosome 1, supercontig 1</fullName>
    </submittedName>
</protein>
<reference evidence="5" key="3">
    <citation type="journal article" date="2014" name="Genetics">
        <title>Maintaining two mating types: Structure of the mating type locus and its role in heterokaryosis in Podospora anserina.</title>
        <authorList>
            <person name="Grognet P."/>
            <person name="Bidard F."/>
            <person name="Kuchly C."/>
            <person name="Tong L.C.H."/>
            <person name="Coppin E."/>
            <person name="Benkhali J.A."/>
            <person name="Couloux A."/>
            <person name="Wincker P."/>
            <person name="Debuchy R."/>
            <person name="Silar P."/>
        </authorList>
    </citation>
    <scope>GENOME REANNOTATION</scope>
    <source>
        <strain evidence="5">S / ATCC MYA-4624 / DSM 980 / FGSC 10383</strain>
    </source>
</reference>
<dbReference type="eggNOG" id="ENOG502SVCF">
    <property type="taxonomic scope" value="Eukaryota"/>
</dbReference>
<keyword evidence="1" id="KW-0539">Nucleus</keyword>
<dbReference type="GO" id="GO:0008270">
    <property type="term" value="F:zinc ion binding"/>
    <property type="evidence" value="ECO:0007669"/>
    <property type="project" value="InterPro"/>
</dbReference>
<dbReference type="EMBL" id="CU633438">
    <property type="protein sequence ID" value="CAP60321.1"/>
    <property type="molecule type" value="Genomic_DNA"/>
</dbReference>
<sequence length="452" mass="50468">MLRRSHKKSRAGCLECKRRHVKCDEQRPKCIICTLSGRDCSYASPVTDGAPVSFAGDRVAVSPPGSVSGSPMSNVAVGTIGDAAPVPGVPLPELGHPSSHLCHDVNSAHMELMIRFKFSDHAPELNEELHDFASKLLFRCALQAPYLMHQMLAVCARRLVALFPDRSDFFSEHAMHLQTRAISIYNETAAKAQIDQNNCSALLLYCSLLSRHLLADLLAKRDTNLDGFLDRYLQFLSISGGLKGVSISAWELLLESDIKHLVLWAISISQSLPLGNHCDYLRHLISESLSLDAQSKEACLKAAAYLQVGFDRILGNDVRNERYLMIFMCRTIRVHRVACPATTRGDCRDGLLGTLPTPESRRLACCRFRSSPTQKYRSISWPGLGPLALLAVGHARTKFIIHIYEIHHFITSHLGSASHTRPRFSPIISRYLIEQAREVRSQRRHHHRSANI</sequence>
<dbReference type="OrthoDB" id="5350673at2759"/>
<dbReference type="AlphaFoldDB" id="B2AB59"/>
<dbReference type="STRING" id="515849.B2AB59"/>
<dbReference type="InterPro" id="IPR053157">
    <property type="entry name" value="Sterol_Uptake_Regulator"/>
</dbReference>
<dbReference type="Gene3D" id="4.10.240.10">
    <property type="entry name" value="Zn(2)-C6 fungal-type DNA-binding domain"/>
    <property type="match status" value="1"/>
</dbReference>